<keyword evidence="3" id="KW-1185">Reference proteome</keyword>
<evidence type="ECO:0000313" key="3">
    <source>
        <dbReference type="Proteomes" id="UP000179588"/>
    </source>
</evidence>
<protein>
    <recommendedName>
        <fullName evidence="4">DNA recombination protein RmuC</fullName>
    </recommendedName>
</protein>
<dbReference type="AlphaFoldDB" id="A0A1S1HQG8"/>
<keyword evidence="1" id="KW-1133">Transmembrane helix</keyword>
<evidence type="ECO:0008006" key="4">
    <source>
        <dbReference type="Google" id="ProtNLM"/>
    </source>
</evidence>
<feature type="transmembrane region" description="Helical" evidence="1">
    <location>
        <begin position="6"/>
        <end position="27"/>
    </location>
</feature>
<reference evidence="2 3" key="1">
    <citation type="submission" date="2016-03" db="EMBL/GenBank/DDBJ databases">
        <title>Genome sequence of Providencia stuartii strain, isolated from the salivary glands of larval Lucilia sericata.</title>
        <authorList>
            <person name="Yuan Y."/>
            <person name="Zhang Y."/>
            <person name="Fu S."/>
            <person name="Crippen T.L."/>
            <person name="Visi D."/>
            <person name="Benbow M.E."/>
            <person name="Allen M."/>
            <person name="Tomberlin J.K."/>
            <person name="Sze S.-H."/>
            <person name="Tarone A.M."/>
        </authorList>
    </citation>
    <scope>NUCLEOTIDE SEQUENCE [LARGE SCALE GENOMIC DNA]</scope>
    <source>
        <strain evidence="2 3">Crippen</strain>
    </source>
</reference>
<sequence length="68" mass="7282">MDTSLLYGVIGALGGILVGGLAVWLSIAQKLSQKEQDLQQLHRQLAASDEKTPIFPNGKMSMSGLIKN</sequence>
<keyword evidence="1" id="KW-0812">Transmembrane</keyword>
<comment type="caution">
    <text evidence="2">The sequence shown here is derived from an EMBL/GenBank/DDBJ whole genome shotgun (WGS) entry which is preliminary data.</text>
</comment>
<proteinExistence type="predicted"/>
<name>A0A1S1HQG8_PROST</name>
<accession>A0A1S1HQG8</accession>
<evidence type="ECO:0000256" key="1">
    <source>
        <dbReference type="SAM" id="Phobius"/>
    </source>
</evidence>
<organism evidence="2 3">
    <name type="scientific">Providencia stuartii</name>
    <dbReference type="NCBI Taxonomy" id="588"/>
    <lineage>
        <taxon>Bacteria</taxon>
        <taxon>Pseudomonadati</taxon>
        <taxon>Pseudomonadota</taxon>
        <taxon>Gammaproteobacteria</taxon>
        <taxon>Enterobacterales</taxon>
        <taxon>Morganellaceae</taxon>
        <taxon>Providencia</taxon>
    </lineage>
</organism>
<evidence type="ECO:0000313" key="2">
    <source>
        <dbReference type="EMBL" id="OHT24277.1"/>
    </source>
</evidence>
<keyword evidence="1" id="KW-0472">Membrane</keyword>
<dbReference type="EMBL" id="LVIE01000163">
    <property type="protein sequence ID" value="OHT24277.1"/>
    <property type="molecule type" value="Genomic_DNA"/>
</dbReference>
<gene>
    <name evidence="2" type="ORF">A3Q29_18530</name>
</gene>
<dbReference type="Proteomes" id="UP000179588">
    <property type="component" value="Unassembled WGS sequence"/>
</dbReference>